<dbReference type="GO" id="GO:0003824">
    <property type="term" value="F:catalytic activity"/>
    <property type="evidence" value="ECO:0007669"/>
    <property type="project" value="InterPro"/>
</dbReference>
<dbReference type="EMBL" id="QFNK01000326">
    <property type="protein sequence ID" value="PZO80561.1"/>
    <property type="molecule type" value="Genomic_DNA"/>
</dbReference>
<keyword evidence="1" id="KW-0479">Metal-binding</keyword>
<evidence type="ECO:0000256" key="2">
    <source>
        <dbReference type="ARBA" id="ARBA00023004"/>
    </source>
</evidence>
<dbReference type="GO" id="GO:0051536">
    <property type="term" value="F:iron-sulfur cluster binding"/>
    <property type="evidence" value="ECO:0007669"/>
    <property type="project" value="UniProtKB-KW"/>
</dbReference>
<gene>
    <name evidence="5" type="ORF">DI626_11220</name>
</gene>
<dbReference type="InterPro" id="IPR007197">
    <property type="entry name" value="rSAM"/>
</dbReference>
<dbReference type="SUPFAM" id="SSF102114">
    <property type="entry name" value="Radical SAM enzymes"/>
    <property type="match status" value="1"/>
</dbReference>
<dbReference type="PANTHER" id="PTHR43432">
    <property type="entry name" value="SLR0285 PROTEIN"/>
    <property type="match status" value="1"/>
</dbReference>
<evidence type="ECO:0000313" key="5">
    <source>
        <dbReference type="EMBL" id="PZO80561.1"/>
    </source>
</evidence>
<accession>A0A2W5BC63</accession>
<dbReference type="AlphaFoldDB" id="A0A2W5BC63"/>
<evidence type="ECO:0000313" key="6">
    <source>
        <dbReference type="Proteomes" id="UP000249557"/>
    </source>
</evidence>
<feature type="domain" description="Radical SAM core" evidence="4">
    <location>
        <begin position="9"/>
        <end position="93"/>
    </location>
</feature>
<dbReference type="PANTHER" id="PTHR43432:SF3">
    <property type="entry name" value="SLR0285 PROTEIN"/>
    <property type="match status" value="1"/>
</dbReference>
<dbReference type="InterPro" id="IPR040086">
    <property type="entry name" value="MJ0683-like"/>
</dbReference>
<keyword evidence="2" id="KW-0408">Iron</keyword>
<dbReference type="GO" id="GO:0046872">
    <property type="term" value="F:metal ion binding"/>
    <property type="evidence" value="ECO:0007669"/>
    <property type="project" value="UniProtKB-KW"/>
</dbReference>
<name>A0A2W5BC63_9BACT</name>
<feature type="non-terminal residue" evidence="5">
    <location>
        <position position="1"/>
    </location>
</feature>
<dbReference type="InterPro" id="IPR058240">
    <property type="entry name" value="rSAM_sf"/>
</dbReference>
<proteinExistence type="predicted"/>
<sequence length="201" mass="22172">DFRNPAAIITKNALVARDIDIFKEMAVHNCIGVHVSVTSLDARTSRLMEPRASQPHLRLRAIEALAKAGIPVSVIIGPVLPGLTDHEIPAILKAASEAGACGAHYTMLRLPYGVKDLFQSWLESHFPDRAPKVLSLIRDVRDGKLNDAAFGTRMRGTGVYADHVESMFVLYKKKYGLSRRFSSLSTEHFRRDAGSGQMSLF</sequence>
<keyword evidence="3" id="KW-0411">Iron-sulfur</keyword>
<dbReference type="Gene3D" id="3.80.30.30">
    <property type="match status" value="1"/>
</dbReference>
<dbReference type="Proteomes" id="UP000249557">
    <property type="component" value="Unassembled WGS sequence"/>
</dbReference>
<evidence type="ECO:0000256" key="1">
    <source>
        <dbReference type="ARBA" id="ARBA00022723"/>
    </source>
</evidence>
<evidence type="ECO:0000256" key="3">
    <source>
        <dbReference type="ARBA" id="ARBA00023014"/>
    </source>
</evidence>
<dbReference type="Pfam" id="PF04055">
    <property type="entry name" value="Radical_SAM"/>
    <property type="match status" value="1"/>
</dbReference>
<protein>
    <submittedName>
        <fullName evidence="5">Radical SAM protein</fullName>
    </submittedName>
</protein>
<organism evidence="5 6">
    <name type="scientific">Micavibrio aeruginosavorus</name>
    <dbReference type="NCBI Taxonomy" id="349221"/>
    <lineage>
        <taxon>Bacteria</taxon>
        <taxon>Pseudomonadati</taxon>
        <taxon>Bdellovibrionota</taxon>
        <taxon>Bdellovibrionia</taxon>
        <taxon>Bdellovibrionales</taxon>
        <taxon>Pseudobdellovibrionaceae</taxon>
        <taxon>Micavibrio</taxon>
    </lineage>
</organism>
<comment type="caution">
    <text evidence="5">The sequence shown here is derived from an EMBL/GenBank/DDBJ whole genome shotgun (WGS) entry which is preliminary data.</text>
</comment>
<reference evidence="5 6" key="1">
    <citation type="submission" date="2017-08" db="EMBL/GenBank/DDBJ databases">
        <title>Infants hospitalized years apart are colonized by the same room-sourced microbial strains.</title>
        <authorList>
            <person name="Brooks B."/>
            <person name="Olm M.R."/>
            <person name="Firek B.A."/>
            <person name="Baker R."/>
            <person name="Thomas B.C."/>
            <person name="Morowitz M.J."/>
            <person name="Banfield J.F."/>
        </authorList>
    </citation>
    <scope>NUCLEOTIDE SEQUENCE [LARGE SCALE GENOMIC DNA]</scope>
    <source>
        <strain evidence="5">S2_018_000_R2_104</strain>
    </source>
</reference>
<evidence type="ECO:0000259" key="4">
    <source>
        <dbReference type="Pfam" id="PF04055"/>
    </source>
</evidence>